<dbReference type="OrthoDB" id="10291890at2759"/>
<proteinExistence type="predicted"/>
<feature type="region of interest" description="Disordered" evidence="1">
    <location>
        <begin position="323"/>
        <end position="351"/>
    </location>
</feature>
<gene>
    <name evidence="2" type="ORF">PAC_20051</name>
</gene>
<sequence>MARKRSSTASSGRDRSPSRFLVTFRSIVSPIVRFCTVSTDTLDTFVALCAGSNSITRIERARSTKLINKLSQALDPAHSGNGNGSWADAVGGSYTGIRDAVPSLVTPWNDRHLGVVYRYRLKESPDEPVYKPPRGSGCLGLQFGYSSASRAASPHHSRSTSRSDSPSKFTIDDILEAHSAGRTNLSFLWRRNHIANAIHNHAPPPEPYLGRPPCPKRFPFNRKKSTLSNIFAPEPEEEEAKEEEGQWVDVTEASANEGSTKGSPARGTQTKGSPTRQIRGRRPVKFAAGKGKDSGRMAVPAQDSKVAGKEVKKVYETKDTATDDCAIGSDDEEWDPDWVIQKQQQRKRYNS</sequence>
<evidence type="ECO:0000313" key="3">
    <source>
        <dbReference type="Proteomes" id="UP000184330"/>
    </source>
</evidence>
<reference evidence="2 3" key="1">
    <citation type="submission" date="2016-03" db="EMBL/GenBank/DDBJ databases">
        <authorList>
            <person name="Ploux O."/>
        </authorList>
    </citation>
    <scope>NUCLEOTIDE SEQUENCE [LARGE SCALE GENOMIC DNA]</scope>
    <source>
        <strain evidence="2 3">UAMH 11012</strain>
    </source>
</reference>
<feature type="region of interest" description="Disordered" evidence="1">
    <location>
        <begin position="232"/>
        <end position="309"/>
    </location>
</feature>
<dbReference type="AlphaFoldDB" id="A0A1L7XYV9"/>
<name>A0A1L7XYV9_9HELO</name>
<feature type="region of interest" description="Disordered" evidence="1">
    <location>
        <begin position="149"/>
        <end position="168"/>
    </location>
</feature>
<organism evidence="2 3">
    <name type="scientific">Phialocephala subalpina</name>
    <dbReference type="NCBI Taxonomy" id="576137"/>
    <lineage>
        <taxon>Eukaryota</taxon>
        <taxon>Fungi</taxon>
        <taxon>Dikarya</taxon>
        <taxon>Ascomycota</taxon>
        <taxon>Pezizomycotina</taxon>
        <taxon>Leotiomycetes</taxon>
        <taxon>Helotiales</taxon>
        <taxon>Mollisiaceae</taxon>
        <taxon>Phialocephala</taxon>
        <taxon>Phialocephala fortinii species complex</taxon>
    </lineage>
</organism>
<evidence type="ECO:0000313" key="2">
    <source>
        <dbReference type="EMBL" id="CZR70150.1"/>
    </source>
</evidence>
<keyword evidence="3" id="KW-1185">Reference proteome</keyword>
<accession>A0A1L7XYV9</accession>
<dbReference type="Proteomes" id="UP000184330">
    <property type="component" value="Unassembled WGS sequence"/>
</dbReference>
<evidence type="ECO:0000256" key="1">
    <source>
        <dbReference type="SAM" id="MobiDB-lite"/>
    </source>
</evidence>
<dbReference type="EMBL" id="FJOG01000099">
    <property type="protein sequence ID" value="CZR70150.1"/>
    <property type="molecule type" value="Genomic_DNA"/>
</dbReference>
<feature type="compositionally biased region" description="Acidic residues" evidence="1">
    <location>
        <begin position="234"/>
        <end position="246"/>
    </location>
</feature>
<feature type="compositionally biased region" description="Polar residues" evidence="1">
    <location>
        <begin position="253"/>
        <end position="276"/>
    </location>
</feature>
<protein>
    <submittedName>
        <fullName evidence="2">Uncharacterized protein</fullName>
    </submittedName>
</protein>